<evidence type="ECO:0000313" key="3">
    <source>
        <dbReference type="EMBL" id="GAA1705933.1"/>
    </source>
</evidence>
<sequence>MDASEQRIADSLTRHAADAPSDHDLLSTVHTRLRRRRTGQVVGTAVLAIAVVATGITAAQSTHTEPQPAPQPVPPAQAGWRWESYKTAQIQVPEVWQQHIAGPAPCAFMQKGKALVGRFYDWLPRDQYTCSNAVMPLSSRQPYVWFDDVQAPGVKQYDGGWSEETRLVGGTKVSVLAPNEQLRREILDTARPITSTDVYGCTPTDTRPAGGTPSRDVDGAEICQYARGSLIAGTHLPPRQAGQLALGLTKRPTDCDPSGEQRSYVITLHSGADSFTVRRQERPCVLSTPLGLDFLRDGALGPYDPSALFDPAGPVTPPVR</sequence>
<feature type="region of interest" description="Disordered" evidence="1">
    <location>
        <begin position="1"/>
        <end position="20"/>
    </location>
</feature>
<evidence type="ECO:0000256" key="1">
    <source>
        <dbReference type="SAM" id="MobiDB-lite"/>
    </source>
</evidence>
<keyword evidence="2" id="KW-0472">Membrane</keyword>
<keyword evidence="2" id="KW-0812">Transmembrane</keyword>
<keyword evidence="4" id="KW-1185">Reference proteome</keyword>
<feature type="transmembrane region" description="Helical" evidence="2">
    <location>
        <begin position="41"/>
        <end position="59"/>
    </location>
</feature>
<evidence type="ECO:0000313" key="4">
    <source>
        <dbReference type="Proteomes" id="UP001500280"/>
    </source>
</evidence>
<protein>
    <submittedName>
        <fullName evidence="3">Uncharacterized protein</fullName>
    </submittedName>
</protein>
<gene>
    <name evidence="3" type="ORF">GCM10009745_62190</name>
</gene>
<reference evidence="3 4" key="1">
    <citation type="journal article" date="2019" name="Int. J. Syst. Evol. Microbiol.">
        <title>The Global Catalogue of Microorganisms (GCM) 10K type strain sequencing project: providing services to taxonomists for standard genome sequencing and annotation.</title>
        <authorList>
            <consortium name="The Broad Institute Genomics Platform"/>
            <consortium name="The Broad Institute Genome Sequencing Center for Infectious Disease"/>
            <person name="Wu L."/>
            <person name="Ma J."/>
        </authorList>
    </citation>
    <scope>NUCLEOTIDE SEQUENCE [LARGE SCALE GENOMIC DNA]</scope>
    <source>
        <strain evidence="3 4">JCM 14307</strain>
    </source>
</reference>
<keyword evidence="2" id="KW-1133">Transmembrane helix</keyword>
<accession>A0ABN2IJ41</accession>
<comment type="caution">
    <text evidence="3">The sequence shown here is derived from an EMBL/GenBank/DDBJ whole genome shotgun (WGS) entry which is preliminary data.</text>
</comment>
<dbReference type="RefSeq" id="WP_344159716.1">
    <property type="nucleotide sequence ID" value="NZ_BAAANF010000020.1"/>
</dbReference>
<dbReference type="Proteomes" id="UP001500280">
    <property type="component" value="Unassembled WGS sequence"/>
</dbReference>
<evidence type="ECO:0000256" key="2">
    <source>
        <dbReference type="SAM" id="Phobius"/>
    </source>
</evidence>
<proteinExistence type="predicted"/>
<organism evidence="3 4">
    <name type="scientific">Kribbella yunnanensis</name>
    <dbReference type="NCBI Taxonomy" id="190194"/>
    <lineage>
        <taxon>Bacteria</taxon>
        <taxon>Bacillati</taxon>
        <taxon>Actinomycetota</taxon>
        <taxon>Actinomycetes</taxon>
        <taxon>Propionibacteriales</taxon>
        <taxon>Kribbellaceae</taxon>
        <taxon>Kribbella</taxon>
    </lineage>
</organism>
<name>A0ABN2IJ41_9ACTN</name>
<dbReference type="EMBL" id="BAAANF010000020">
    <property type="protein sequence ID" value="GAA1705933.1"/>
    <property type="molecule type" value="Genomic_DNA"/>
</dbReference>